<sequence length="183" mass="19246">MARIARRGLRLQNLPVLSLPSPWGRVADAENVLAVGSDESRYLELARRVEPGGSEHFGYAAASSRRKGGVGVLVEARQVRWLSPAACGHQAVHLTGHGVRPFRILAMRAEAGPIGEPPLYTARVQLLLQRDIARLDKAPKSDACSLRMLPSGVAEDGAAEGPAPAGAGEPARAGDTLPAQGPL</sequence>
<protein>
    <submittedName>
        <fullName evidence="2">Uncharacterized protein</fullName>
    </submittedName>
</protein>
<evidence type="ECO:0000313" key="2">
    <source>
        <dbReference type="EMBL" id="CAD8366759.1"/>
    </source>
</evidence>
<feature type="compositionally biased region" description="Low complexity" evidence="1">
    <location>
        <begin position="154"/>
        <end position="174"/>
    </location>
</feature>
<reference evidence="2" key="1">
    <citation type="submission" date="2021-01" db="EMBL/GenBank/DDBJ databases">
        <authorList>
            <person name="Corre E."/>
            <person name="Pelletier E."/>
            <person name="Niang G."/>
            <person name="Scheremetjew M."/>
            <person name="Finn R."/>
            <person name="Kale V."/>
            <person name="Holt S."/>
            <person name="Cochrane G."/>
            <person name="Meng A."/>
            <person name="Brown T."/>
            <person name="Cohen L."/>
        </authorList>
    </citation>
    <scope>NUCLEOTIDE SEQUENCE</scope>
    <source>
        <strain evidence="2">Pbaha01</strain>
    </source>
</reference>
<feature type="region of interest" description="Disordered" evidence="1">
    <location>
        <begin position="154"/>
        <end position="183"/>
    </location>
</feature>
<gene>
    <name evidence="2" type="ORF">PBAH0796_LOCUS18060</name>
</gene>
<dbReference type="AlphaFoldDB" id="A0A7S0AL06"/>
<accession>A0A7S0AL06</accession>
<name>A0A7S0AL06_9DINO</name>
<dbReference type="EMBL" id="HBEG01029559">
    <property type="protein sequence ID" value="CAD8366759.1"/>
    <property type="molecule type" value="Transcribed_RNA"/>
</dbReference>
<evidence type="ECO:0000256" key="1">
    <source>
        <dbReference type="SAM" id="MobiDB-lite"/>
    </source>
</evidence>
<organism evidence="2">
    <name type="scientific">Pyrodinium bahamense</name>
    <dbReference type="NCBI Taxonomy" id="73915"/>
    <lineage>
        <taxon>Eukaryota</taxon>
        <taxon>Sar</taxon>
        <taxon>Alveolata</taxon>
        <taxon>Dinophyceae</taxon>
        <taxon>Gonyaulacales</taxon>
        <taxon>Pyrocystaceae</taxon>
        <taxon>Pyrodinium</taxon>
    </lineage>
</organism>
<proteinExistence type="predicted"/>